<name>A0ABN7BDZ5_9HEMI</name>
<dbReference type="PROSITE" id="PS50940">
    <property type="entry name" value="CHIT_BIND_II"/>
    <property type="match status" value="4"/>
</dbReference>
<dbReference type="PANTHER" id="PTHR23301">
    <property type="entry name" value="CHITIN BINDING PERITROPHIN-A"/>
    <property type="match status" value="1"/>
</dbReference>
<sequence>MKFLANFLAVALFFGACAAACTDGDTQRIPGKCDKYQLCKNGSWEEAKCLPLVQKYSKTENKCVWWFQSDCSSTPQCSGDSLLKSPYSCRSYYQCDDGELKAKSCWPLFNFDGTQCKFWGSCDTSVSEDGDVNARENENYADPCSGDDSEPIANHCHWYKTCGSDGFFQETSCPIGKYFNAETKSCDWFWKVNCDVTKCDGKARAPANSDGNTYYQCVDGYLMKKKCGWLHKFDDEKGQCVFSMSNLQFEAARNASKTILQNSSIVQNSAGSKQIENTRAKRSVDVRAINGSCPTNGAYQSHPNCLMFYECIDNKWVARNCSAAMIFSNGQCRFQWKAQCDPGSCIANTKSADPSDCTRYIECDANNNQVTVSCGKPWVGHYRFDPSKSECVWGWSECTSASSYVTVCPEGGRYDPRTKMCLKP</sequence>
<evidence type="ECO:0000259" key="7">
    <source>
        <dbReference type="PROSITE" id="PS50940"/>
    </source>
</evidence>
<protein>
    <recommendedName>
        <fullName evidence="7">Chitin-binding type-2 domain-containing protein</fullName>
    </recommendedName>
</protein>
<evidence type="ECO:0000313" key="9">
    <source>
        <dbReference type="Proteomes" id="UP001307889"/>
    </source>
</evidence>
<dbReference type="PANTHER" id="PTHR23301:SF0">
    <property type="entry name" value="CHITIN-BINDING TYPE-2 DOMAIN-CONTAINING PROTEIN-RELATED"/>
    <property type="match status" value="1"/>
</dbReference>
<keyword evidence="3" id="KW-0677">Repeat</keyword>
<keyword evidence="5" id="KW-0325">Glycoprotein</keyword>
<dbReference type="SUPFAM" id="SSF57625">
    <property type="entry name" value="Invertebrate chitin-binding proteins"/>
    <property type="match status" value="4"/>
</dbReference>
<dbReference type="SMART" id="SM00494">
    <property type="entry name" value="ChtBD2"/>
    <property type="match status" value="6"/>
</dbReference>
<dbReference type="Gene3D" id="2.170.140.10">
    <property type="entry name" value="Chitin binding domain"/>
    <property type="match status" value="3"/>
</dbReference>
<feature type="chain" id="PRO_5046687142" description="Chitin-binding type-2 domain-containing protein" evidence="6">
    <location>
        <begin position="20"/>
        <end position="424"/>
    </location>
</feature>
<dbReference type="Proteomes" id="UP001307889">
    <property type="component" value="Chromosome 14"/>
</dbReference>
<organism evidence="8 9">
    <name type="scientific">Nesidiocoris tenuis</name>
    <dbReference type="NCBI Taxonomy" id="355587"/>
    <lineage>
        <taxon>Eukaryota</taxon>
        <taxon>Metazoa</taxon>
        <taxon>Ecdysozoa</taxon>
        <taxon>Arthropoda</taxon>
        <taxon>Hexapoda</taxon>
        <taxon>Insecta</taxon>
        <taxon>Pterygota</taxon>
        <taxon>Neoptera</taxon>
        <taxon>Paraneoptera</taxon>
        <taxon>Hemiptera</taxon>
        <taxon>Heteroptera</taxon>
        <taxon>Panheteroptera</taxon>
        <taxon>Cimicomorpha</taxon>
        <taxon>Miridae</taxon>
        <taxon>Dicyphina</taxon>
        <taxon>Nesidiocoris</taxon>
    </lineage>
</organism>
<evidence type="ECO:0000256" key="6">
    <source>
        <dbReference type="SAM" id="SignalP"/>
    </source>
</evidence>
<keyword evidence="1" id="KW-0147">Chitin-binding</keyword>
<dbReference type="InterPro" id="IPR002557">
    <property type="entry name" value="Chitin-bd_dom"/>
</dbReference>
<evidence type="ECO:0000256" key="2">
    <source>
        <dbReference type="ARBA" id="ARBA00022729"/>
    </source>
</evidence>
<dbReference type="InterPro" id="IPR051940">
    <property type="entry name" value="Chitin_bind-dev_reg"/>
</dbReference>
<dbReference type="PROSITE" id="PS51257">
    <property type="entry name" value="PROKAR_LIPOPROTEIN"/>
    <property type="match status" value="1"/>
</dbReference>
<keyword evidence="2 6" id="KW-0732">Signal</keyword>
<dbReference type="EMBL" id="AP028922">
    <property type="protein sequence ID" value="BET02597.1"/>
    <property type="molecule type" value="Genomic_DNA"/>
</dbReference>
<dbReference type="InterPro" id="IPR036508">
    <property type="entry name" value="Chitin-bd_dom_sf"/>
</dbReference>
<dbReference type="Pfam" id="PF01607">
    <property type="entry name" value="CBM_14"/>
    <property type="match status" value="2"/>
</dbReference>
<proteinExistence type="predicted"/>
<reference evidence="8 9" key="1">
    <citation type="submission" date="2023-09" db="EMBL/GenBank/DDBJ databases">
        <title>Nesidiocoris tenuis whole genome shotgun sequence.</title>
        <authorList>
            <person name="Shibata T."/>
            <person name="Shimoda M."/>
            <person name="Kobayashi T."/>
            <person name="Uehara T."/>
        </authorList>
    </citation>
    <scope>NUCLEOTIDE SEQUENCE [LARGE SCALE GENOMIC DNA]</scope>
    <source>
        <strain evidence="8 9">Japan</strain>
    </source>
</reference>
<evidence type="ECO:0000256" key="3">
    <source>
        <dbReference type="ARBA" id="ARBA00022737"/>
    </source>
</evidence>
<evidence type="ECO:0000256" key="1">
    <source>
        <dbReference type="ARBA" id="ARBA00022669"/>
    </source>
</evidence>
<evidence type="ECO:0000256" key="5">
    <source>
        <dbReference type="ARBA" id="ARBA00023180"/>
    </source>
</evidence>
<accession>A0ABN7BDZ5</accession>
<keyword evidence="9" id="KW-1185">Reference proteome</keyword>
<feature type="signal peptide" evidence="6">
    <location>
        <begin position="1"/>
        <end position="19"/>
    </location>
</feature>
<evidence type="ECO:0000313" key="8">
    <source>
        <dbReference type="EMBL" id="BET02597.1"/>
    </source>
</evidence>
<evidence type="ECO:0000256" key="4">
    <source>
        <dbReference type="ARBA" id="ARBA00023157"/>
    </source>
</evidence>
<keyword evidence="4" id="KW-1015">Disulfide bond</keyword>
<gene>
    <name evidence="8" type="ORF">NTJ_15415</name>
</gene>
<feature type="domain" description="Chitin-binding type-2" evidence="7">
    <location>
        <begin position="290"/>
        <end position="342"/>
    </location>
</feature>
<feature type="domain" description="Chitin-binding type-2" evidence="7">
    <location>
        <begin position="18"/>
        <end position="73"/>
    </location>
</feature>
<feature type="domain" description="Chitin-binding type-2" evidence="7">
    <location>
        <begin position="371"/>
        <end position="424"/>
    </location>
</feature>
<feature type="domain" description="Chitin-binding type-2" evidence="7">
    <location>
        <begin position="141"/>
        <end position="196"/>
    </location>
</feature>